<dbReference type="AlphaFoldDB" id="A0A7G9Z2H5"/>
<feature type="transmembrane region" description="Helical" evidence="5">
    <location>
        <begin position="103"/>
        <end position="124"/>
    </location>
</feature>
<evidence type="ECO:0000256" key="1">
    <source>
        <dbReference type="ARBA" id="ARBA00004141"/>
    </source>
</evidence>
<feature type="transmembrane region" description="Helical" evidence="5">
    <location>
        <begin position="79"/>
        <end position="97"/>
    </location>
</feature>
<evidence type="ECO:0000256" key="4">
    <source>
        <dbReference type="ARBA" id="ARBA00023136"/>
    </source>
</evidence>
<sequence length="154" mass="16289">MADFSIIALTAVAEVVDSSLGMMYGTLLSPLLIALGHDPLVVVPALLFSQSFGGLMAAINHHKYGNANFHWTSADFKSFALIAVPGLFAVICGVFVATEIPKWVLKTYIGLLVTAIGIMILLGITTRFSFRKVALIGFVGAFNKALSGGGSDRL</sequence>
<evidence type="ECO:0000256" key="3">
    <source>
        <dbReference type="ARBA" id="ARBA00022989"/>
    </source>
</evidence>
<feature type="transmembrane region" description="Helical" evidence="5">
    <location>
        <begin position="41"/>
        <end position="59"/>
    </location>
</feature>
<keyword evidence="2 5" id="KW-0812">Transmembrane</keyword>
<evidence type="ECO:0000256" key="5">
    <source>
        <dbReference type="RuleBase" id="RU363041"/>
    </source>
</evidence>
<keyword evidence="5" id="KW-1003">Cell membrane</keyword>
<evidence type="ECO:0000256" key="2">
    <source>
        <dbReference type="ARBA" id="ARBA00022692"/>
    </source>
</evidence>
<organism evidence="6">
    <name type="scientific">Candidatus Methanophaga sp. ANME-1 ERB7</name>
    <dbReference type="NCBI Taxonomy" id="2759913"/>
    <lineage>
        <taxon>Archaea</taxon>
        <taxon>Methanobacteriati</taxon>
        <taxon>Methanobacteriota</taxon>
        <taxon>Stenosarchaea group</taxon>
        <taxon>Methanomicrobia</taxon>
        <taxon>Candidatus Methanophagales</taxon>
        <taxon>Candidatus Methanophagaceae</taxon>
        <taxon>Candidatus Methanophaga</taxon>
    </lineage>
</organism>
<keyword evidence="3 5" id="KW-1133">Transmembrane helix</keyword>
<reference evidence="6" key="1">
    <citation type="submission" date="2020-06" db="EMBL/GenBank/DDBJ databases">
        <title>Unique genomic features of the anaerobic methanotrophic archaea.</title>
        <authorList>
            <person name="Chadwick G.L."/>
            <person name="Skennerton C.T."/>
            <person name="Laso-Perez R."/>
            <person name="Leu A.O."/>
            <person name="Speth D.R."/>
            <person name="Yu H."/>
            <person name="Morgan-Lang C."/>
            <person name="Hatzenpichler R."/>
            <person name="Goudeau D."/>
            <person name="Malmstrom R."/>
            <person name="Brazelton W.J."/>
            <person name="Woyke T."/>
            <person name="Hallam S.J."/>
            <person name="Tyson G.W."/>
            <person name="Wegener G."/>
            <person name="Boetius A."/>
            <person name="Orphan V."/>
        </authorList>
    </citation>
    <scope>NUCLEOTIDE SEQUENCE</scope>
</reference>
<proteinExistence type="inferred from homology"/>
<accession>A0A7G9Z2H5</accession>
<protein>
    <recommendedName>
        <fullName evidence="5">Probable membrane transporter protein</fullName>
    </recommendedName>
</protein>
<comment type="subcellular location">
    <subcellularLocation>
        <location evidence="5">Cell membrane</location>
        <topology evidence="5">Multi-pass membrane protein</topology>
    </subcellularLocation>
    <subcellularLocation>
        <location evidence="1">Membrane</location>
        <topology evidence="1">Multi-pass membrane protein</topology>
    </subcellularLocation>
</comment>
<dbReference type="EMBL" id="MT631580">
    <property type="protein sequence ID" value="QNO54459.1"/>
    <property type="molecule type" value="Genomic_DNA"/>
</dbReference>
<dbReference type="GO" id="GO:0005886">
    <property type="term" value="C:plasma membrane"/>
    <property type="evidence" value="ECO:0007669"/>
    <property type="project" value="UniProtKB-SubCell"/>
</dbReference>
<gene>
    <name evidence="6" type="ORF">NCOPHCNO_00010</name>
</gene>
<comment type="similarity">
    <text evidence="5">Belongs to the 4-toluene sulfonate uptake permease (TSUP) (TC 2.A.102) family.</text>
</comment>
<name>A0A7G9Z2H5_9EURY</name>
<dbReference type="InterPro" id="IPR002781">
    <property type="entry name" value="TM_pro_TauE-like"/>
</dbReference>
<dbReference type="Pfam" id="PF01925">
    <property type="entry name" value="TauE"/>
    <property type="match status" value="1"/>
</dbReference>
<keyword evidence="4 5" id="KW-0472">Membrane</keyword>
<evidence type="ECO:0000313" key="6">
    <source>
        <dbReference type="EMBL" id="QNO54459.1"/>
    </source>
</evidence>